<sequence length="744" mass="80033">MRRSFLSIFLLTSNEYAFAQLRKGKRELEELPATFLGENLPYPLGACQGHCIDDSDCVAGLTCSSRKPGDIVRGCSLSLELLFSSVNFCVLDGDHDIVEEIVPRPPVPSPPVNPPISVPAPVSIPAPVSVPTPVTSPVTVPAPTPGISSDIDAVYVGNGINSDLSRCHGDCDSDANCASGLVCLQRSAGDGVPGCRLSPDLAASDFDFCYDPNGSMPVTSPVATPTLFPTRGIQAPTLTEAEFIGNGVNNNLRLCQGDCDSDANCAEGLICYQRGEGDEVPGCILSAELLVSSFDFCTDPSFTFAPTSSPTRTFQPTRSPVTLIIPTVPVPPPVRPPVPSPIAVPVPTPVQMPVPVANPVQIPSSPVAPPAPVTMPVPVPSPIQAPSTPVTMPVSVPTPSSPVTMPSAPVTMPVFLPTPVQAPSAPAPSSPVALPTIIFRPTNHPTRPRSIDWSRPTPHPTRPRSIDWPRPTSHPTRARSGDGASHEPKDAELVSNYHGAHLGLCQSDCDHDSQCGHGLICFHRERGDPLPFCILSDELRETNMDFCIPDPNANAKRGGEEVVETKNESKTEFTAASFPQPDPSQAIATSVTAIDSEPFALKLYWEKGYFWQYESYERKWCMGCRSGCTPGNNVAVYNCDISPEMWTLVRFDDGSAQIQNYNWELCLQTVESDGIVLAVCDATVMEQRFIALGGSFDHYRFEISPVTKPGLCVTQDHHPKMNEVVILQVCSKARDDSTSFWNKY</sequence>
<evidence type="ECO:0000313" key="4">
    <source>
        <dbReference type="Proteomes" id="UP000198406"/>
    </source>
</evidence>
<dbReference type="OrthoDB" id="46933at2759"/>
<reference evidence="3 4" key="1">
    <citation type="journal article" date="2015" name="Plant Cell">
        <title>Oil accumulation by the oleaginous diatom Fistulifera solaris as revealed by the genome and transcriptome.</title>
        <authorList>
            <person name="Tanaka T."/>
            <person name="Maeda Y."/>
            <person name="Veluchamy A."/>
            <person name="Tanaka M."/>
            <person name="Abida H."/>
            <person name="Marechal E."/>
            <person name="Bowler C."/>
            <person name="Muto M."/>
            <person name="Sunaga Y."/>
            <person name="Tanaka M."/>
            <person name="Yoshino T."/>
            <person name="Taniguchi T."/>
            <person name="Fukuda Y."/>
            <person name="Nemoto M."/>
            <person name="Matsumoto M."/>
            <person name="Wong P.S."/>
            <person name="Aburatani S."/>
            <person name="Fujibuchi W."/>
        </authorList>
    </citation>
    <scope>NUCLEOTIDE SEQUENCE [LARGE SCALE GENOMIC DNA]</scope>
    <source>
        <strain evidence="3 4">JPCC DA0580</strain>
    </source>
</reference>
<dbReference type="AlphaFoldDB" id="W8VY15"/>
<dbReference type="PROSITE" id="PS50231">
    <property type="entry name" value="RICIN_B_LECTIN"/>
    <property type="match status" value="1"/>
</dbReference>
<gene>
    <name evidence="3" type="ORF">FisN_24Lh024</name>
</gene>
<evidence type="ECO:0000313" key="2">
    <source>
        <dbReference type="EMBL" id="BAO56889.1"/>
    </source>
</evidence>
<dbReference type="EMBL" id="AB854060">
    <property type="protein sequence ID" value="BAO56889.1"/>
    <property type="molecule type" value="Genomic_DNA"/>
</dbReference>
<dbReference type="SUPFAM" id="SSF50370">
    <property type="entry name" value="Ricin B-like lectins"/>
    <property type="match status" value="1"/>
</dbReference>
<reference evidence="3" key="3">
    <citation type="submission" date="2017-06" db="EMBL/GenBank/DDBJ databases">
        <authorList>
            <person name="Kim H.J."/>
            <person name="Triplett B.A."/>
        </authorList>
    </citation>
    <scope>NUCLEOTIDE SEQUENCE</scope>
    <source>
        <strain evidence="3">JPCC DA0580</strain>
    </source>
</reference>
<evidence type="ECO:0000313" key="3">
    <source>
        <dbReference type="EMBL" id="GAX29573.1"/>
    </source>
</evidence>
<keyword evidence="4" id="KW-1185">Reference proteome</keyword>
<dbReference type="EMBL" id="BDSP01000292">
    <property type="protein sequence ID" value="GAX29573.1"/>
    <property type="molecule type" value="Genomic_DNA"/>
</dbReference>
<accession>W8VY15</accession>
<evidence type="ECO:0000256" key="1">
    <source>
        <dbReference type="SAM" id="MobiDB-lite"/>
    </source>
</evidence>
<feature type="region of interest" description="Disordered" evidence="1">
    <location>
        <begin position="440"/>
        <end position="489"/>
    </location>
</feature>
<dbReference type="Proteomes" id="UP000198406">
    <property type="component" value="Unassembled WGS sequence"/>
</dbReference>
<organism evidence="2">
    <name type="scientific">Fistulifera solaris</name>
    <name type="common">Oleaginous diatom</name>
    <dbReference type="NCBI Taxonomy" id="1519565"/>
    <lineage>
        <taxon>Eukaryota</taxon>
        <taxon>Sar</taxon>
        <taxon>Stramenopiles</taxon>
        <taxon>Ochrophyta</taxon>
        <taxon>Bacillariophyta</taxon>
        <taxon>Bacillariophyceae</taxon>
        <taxon>Bacillariophycidae</taxon>
        <taxon>Naviculales</taxon>
        <taxon>Naviculaceae</taxon>
        <taxon>Fistulifera</taxon>
    </lineage>
</organism>
<dbReference type="InterPro" id="IPR035992">
    <property type="entry name" value="Ricin_B-like_lectins"/>
</dbReference>
<reference evidence="2" key="2">
    <citation type="journal article" date="2016" name="Mar. Genomics">
        <title>Identification of a frustule-associated protein of the marine pennate diatom Fistulifera sp. strain JPCC DA0580.</title>
        <authorList>
            <person name="Nemoto M."/>
            <person name="Maeda Y."/>
            <person name="Muto M."/>
            <person name="Tanaka M."/>
            <person name="Yoshino T."/>
            <person name="Mayama S."/>
            <person name="Tanaka T."/>
        </authorList>
    </citation>
    <scope>NUCLEOTIDE SEQUENCE</scope>
    <source>
        <strain evidence="2">JPCC DA0580</strain>
    </source>
</reference>
<name>W8VY15_FISSO</name>
<proteinExistence type="predicted"/>
<protein>
    <submittedName>
        <fullName evidence="2">Frustulin-like protein</fullName>
    </submittedName>
</protein>